<dbReference type="Proteomes" id="UP000242972">
    <property type="component" value="Unassembled WGS sequence"/>
</dbReference>
<protein>
    <submittedName>
        <fullName evidence="2">Uncharacterized protein</fullName>
    </submittedName>
</protein>
<evidence type="ECO:0000313" key="3">
    <source>
        <dbReference type="Proteomes" id="UP000242972"/>
    </source>
</evidence>
<comment type="caution">
    <text evidence="2">The sequence shown here is derived from an EMBL/GenBank/DDBJ whole genome shotgun (WGS) entry which is preliminary data.</text>
</comment>
<evidence type="ECO:0000313" key="2">
    <source>
        <dbReference type="EMBL" id="PSR34872.1"/>
    </source>
</evidence>
<evidence type="ECO:0000256" key="1">
    <source>
        <dbReference type="SAM" id="Phobius"/>
    </source>
</evidence>
<name>A0A2T2XK46_9FIRM</name>
<dbReference type="AlphaFoldDB" id="A0A2T2XK46"/>
<organism evidence="2 3">
    <name type="scientific">Sulfobacillus benefaciens</name>
    <dbReference type="NCBI Taxonomy" id="453960"/>
    <lineage>
        <taxon>Bacteria</taxon>
        <taxon>Bacillati</taxon>
        <taxon>Bacillota</taxon>
        <taxon>Clostridia</taxon>
        <taxon>Eubacteriales</taxon>
        <taxon>Clostridiales Family XVII. Incertae Sedis</taxon>
        <taxon>Sulfobacillus</taxon>
    </lineage>
</organism>
<accession>A0A2T2XK46</accession>
<dbReference type="EMBL" id="PXYW01000005">
    <property type="protein sequence ID" value="PSR34872.1"/>
    <property type="molecule type" value="Genomic_DNA"/>
</dbReference>
<proteinExistence type="predicted"/>
<feature type="transmembrane region" description="Helical" evidence="1">
    <location>
        <begin position="12"/>
        <end position="31"/>
    </location>
</feature>
<keyword evidence="1" id="KW-0472">Membrane</keyword>
<reference evidence="2 3" key="1">
    <citation type="journal article" date="2014" name="BMC Genomics">
        <title>Comparison of environmental and isolate Sulfobacillus genomes reveals diverse carbon, sulfur, nitrogen, and hydrogen metabolisms.</title>
        <authorList>
            <person name="Justice N.B."/>
            <person name="Norman A."/>
            <person name="Brown C.T."/>
            <person name="Singh A."/>
            <person name="Thomas B.C."/>
            <person name="Banfield J.F."/>
        </authorList>
    </citation>
    <scope>NUCLEOTIDE SEQUENCE [LARGE SCALE GENOMIC DNA]</scope>
    <source>
        <strain evidence="2">AMDSBA4</strain>
    </source>
</reference>
<sequence>MSLAEQRIAYSTKTWIILGSLMIVAIAVSALPTMGMGAHLNYILSSYIWWPLTVSLHHKVLVKFS</sequence>
<keyword evidence="1" id="KW-1133">Transmembrane helix</keyword>
<gene>
    <name evidence="2" type="ORF">C7B46_02870</name>
</gene>
<keyword evidence="1" id="KW-0812">Transmembrane</keyword>